<evidence type="ECO:0000313" key="3">
    <source>
        <dbReference type="EMBL" id="GEK17405.1"/>
    </source>
</evidence>
<dbReference type="InterPro" id="IPR014767">
    <property type="entry name" value="DAD_dom"/>
</dbReference>
<sequence>MMDDLLEEMVNPAPAQADRARRRRLWATVTIVGLAAVGVTSLTTSALFTDNETTSDAIKTGSVNLTMDAVSFSVPVDNMLPGASIVAPIEVRNAGSLRYQYAISYEAENGAGNGTGALTDRLRLAIFTRTAGNCTLDGTTSATGRIGRSSSTNAFGLATSLTPIVGDPADYANAENRFLSATESEDLCVRIDFDVDADNTYQDTSATLTLKFDARQLDFDPSQPDESGVTGP</sequence>
<dbReference type="EMBL" id="BJUA01000004">
    <property type="protein sequence ID" value="GEK17405.1"/>
    <property type="molecule type" value="Genomic_DNA"/>
</dbReference>
<reference evidence="3 4" key="1">
    <citation type="submission" date="2019-07" db="EMBL/GenBank/DDBJ databases">
        <title>Whole genome shotgun sequence of Cellulomonas persica NBRC 101101.</title>
        <authorList>
            <person name="Hosoyama A."/>
            <person name="Uohara A."/>
            <person name="Ohji S."/>
            <person name="Ichikawa N."/>
        </authorList>
    </citation>
    <scope>NUCLEOTIDE SEQUENCE [LARGE SCALE GENOMIC DNA]</scope>
    <source>
        <strain evidence="3 4">NBRC 101101</strain>
    </source>
</reference>
<gene>
    <name evidence="3" type="ORF">CPE01_11380</name>
</gene>
<keyword evidence="1" id="KW-0812">Transmembrane</keyword>
<dbReference type="PROSITE" id="PS51231">
    <property type="entry name" value="DAD"/>
    <property type="match status" value="1"/>
</dbReference>
<dbReference type="InterPro" id="IPR022121">
    <property type="entry name" value="Peptidase_M73_camelysin"/>
</dbReference>
<comment type="caution">
    <text evidence="3">The sequence shown here is derived from an EMBL/GenBank/DDBJ whole genome shotgun (WGS) entry which is preliminary data.</text>
</comment>
<feature type="transmembrane region" description="Helical" evidence="1">
    <location>
        <begin position="25"/>
        <end position="48"/>
    </location>
</feature>
<evidence type="ECO:0000313" key="4">
    <source>
        <dbReference type="Proteomes" id="UP000321386"/>
    </source>
</evidence>
<dbReference type="Proteomes" id="UP000321386">
    <property type="component" value="Unassembled WGS sequence"/>
</dbReference>
<keyword evidence="1" id="KW-1133">Transmembrane helix</keyword>
<feature type="domain" description="DAD" evidence="2">
    <location>
        <begin position="1"/>
        <end position="25"/>
    </location>
</feature>
<evidence type="ECO:0000256" key="1">
    <source>
        <dbReference type="SAM" id="Phobius"/>
    </source>
</evidence>
<dbReference type="Pfam" id="PF12389">
    <property type="entry name" value="Peptidase_M73"/>
    <property type="match status" value="1"/>
</dbReference>
<dbReference type="OrthoDB" id="4826267at2"/>
<evidence type="ECO:0000259" key="2">
    <source>
        <dbReference type="PROSITE" id="PS51231"/>
    </source>
</evidence>
<keyword evidence="4" id="KW-1185">Reference proteome</keyword>
<dbReference type="AlphaFoldDB" id="A0A510UX86"/>
<name>A0A510UX86_9CELL</name>
<keyword evidence="1" id="KW-0472">Membrane</keyword>
<accession>A0A510UX86</accession>
<proteinExistence type="predicted"/>
<dbReference type="RefSeq" id="WP_146805670.1">
    <property type="nucleotide sequence ID" value="NZ_BJUA01000004.1"/>
</dbReference>
<protein>
    <recommendedName>
        <fullName evidence="2">DAD domain-containing protein</fullName>
    </recommendedName>
</protein>
<organism evidence="3 4">
    <name type="scientific">Cellulomonas persica</name>
    <dbReference type="NCBI Taxonomy" id="76861"/>
    <lineage>
        <taxon>Bacteria</taxon>
        <taxon>Bacillati</taxon>
        <taxon>Actinomycetota</taxon>
        <taxon>Actinomycetes</taxon>
        <taxon>Micrococcales</taxon>
        <taxon>Cellulomonadaceae</taxon>
        <taxon>Cellulomonas</taxon>
    </lineage>
</organism>